<evidence type="ECO:0000313" key="2">
    <source>
        <dbReference type="EMBL" id="MDP9898691.1"/>
    </source>
</evidence>
<gene>
    <name evidence="2" type="ORF">J2W36_000935</name>
</gene>
<evidence type="ECO:0000313" key="3">
    <source>
        <dbReference type="Proteomes" id="UP001226867"/>
    </source>
</evidence>
<feature type="transmembrane region" description="Helical" evidence="1">
    <location>
        <begin position="456"/>
        <end position="480"/>
    </location>
</feature>
<protein>
    <recommendedName>
        <fullName evidence="4">Peptidase</fullName>
    </recommendedName>
</protein>
<keyword evidence="3" id="KW-1185">Reference proteome</keyword>
<evidence type="ECO:0008006" key="4">
    <source>
        <dbReference type="Google" id="ProtNLM"/>
    </source>
</evidence>
<dbReference type="Pfam" id="PF03929">
    <property type="entry name" value="PepSY_TM"/>
    <property type="match status" value="1"/>
</dbReference>
<organism evidence="2 3">
    <name type="scientific">Variovorax ginsengisoli</name>
    <dbReference type="NCBI Taxonomy" id="363844"/>
    <lineage>
        <taxon>Bacteria</taxon>
        <taxon>Pseudomonadati</taxon>
        <taxon>Pseudomonadota</taxon>
        <taxon>Betaproteobacteria</taxon>
        <taxon>Burkholderiales</taxon>
        <taxon>Comamonadaceae</taxon>
        <taxon>Variovorax</taxon>
    </lineage>
</organism>
<dbReference type="InterPro" id="IPR005625">
    <property type="entry name" value="PepSY-ass_TM"/>
</dbReference>
<dbReference type="Proteomes" id="UP001226867">
    <property type="component" value="Unassembled WGS sequence"/>
</dbReference>
<reference evidence="2 3" key="1">
    <citation type="submission" date="2023-07" db="EMBL/GenBank/DDBJ databases">
        <title>Sorghum-associated microbial communities from plants grown in Nebraska, USA.</title>
        <authorList>
            <person name="Schachtman D."/>
        </authorList>
    </citation>
    <scope>NUCLEOTIDE SEQUENCE [LARGE SCALE GENOMIC DNA]</scope>
    <source>
        <strain evidence="2 3">DS1607</strain>
    </source>
</reference>
<keyword evidence="1" id="KW-0812">Transmembrane</keyword>
<dbReference type="PANTHER" id="PTHR34219:SF6">
    <property type="entry name" value="BLR3280 PROTEIN"/>
    <property type="match status" value="1"/>
</dbReference>
<comment type="caution">
    <text evidence="2">The sequence shown here is derived from an EMBL/GenBank/DDBJ whole genome shotgun (WGS) entry which is preliminary data.</text>
</comment>
<feature type="transmembrane region" description="Helical" evidence="1">
    <location>
        <begin position="260"/>
        <end position="282"/>
    </location>
</feature>
<feature type="transmembrane region" description="Helical" evidence="1">
    <location>
        <begin position="21"/>
        <end position="44"/>
    </location>
</feature>
<dbReference type="RefSeq" id="WP_307688520.1">
    <property type="nucleotide sequence ID" value="NZ_JAUSRO010000003.1"/>
</dbReference>
<dbReference type="PANTHER" id="PTHR34219">
    <property type="entry name" value="IRON-REGULATED INNER MEMBRANE PROTEIN-RELATED"/>
    <property type="match status" value="1"/>
</dbReference>
<dbReference type="EMBL" id="JAUSRO010000003">
    <property type="protein sequence ID" value="MDP9898691.1"/>
    <property type="molecule type" value="Genomic_DNA"/>
</dbReference>
<sequence>MRTPLRAIWRPLRHALYLTHRWLGIAGCLLFVLWFISGLVMLHVRFPTLTPQERLEGLPALDLQQVRASPASALAQIGVDAPRKVTLERSADAVVWRVIDARGGHHVVSASGTALPAFSPRSAEAIAQAFGGATARYQETQVDDPWTLPNASSFDKARPLHRVALDDAAGTELYVSARTGEVVRDSTAFERRWTVFGTLLHYYTYAPIRRHADFWRQLVLWTSALAMVSAATGLIVGTLRVRLRRRYRGTAVTPYRGWMAWHHLLGLVGGIAILTWVFSGWVSMGPGRWLSHSTPGDAAARFGQAGQVFTHDIAVLQRMPAGARSVKAVEATWFAGEPVWVLSDPGGHRAVDARSGQPLTVRAGELWKAVRLAHPGVDADPPVLLTAPDRYWYARHVPVVLPVWRIVLHDASATWYHVDAVSGQLLATSTADSRLRRWLFNGLHSLDFPLFLKTTWWYLTMWALSLMGLVVSVTGLVLGWRRLIR</sequence>
<accession>A0ABT9S2V9</accession>
<proteinExistence type="predicted"/>
<keyword evidence="1" id="KW-0472">Membrane</keyword>
<name>A0ABT9S2V9_9BURK</name>
<keyword evidence="1" id="KW-1133">Transmembrane helix</keyword>
<feature type="transmembrane region" description="Helical" evidence="1">
    <location>
        <begin position="218"/>
        <end position="239"/>
    </location>
</feature>
<evidence type="ECO:0000256" key="1">
    <source>
        <dbReference type="SAM" id="Phobius"/>
    </source>
</evidence>